<gene>
    <name evidence="1" type="ORF">X907_1116</name>
</gene>
<keyword evidence="1" id="KW-0808">Transferase</keyword>
<dbReference type="PANTHER" id="PTHR47829">
    <property type="entry name" value="HYDROLASE, PUTATIVE (AFU_ORTHOLOGUE AFUA_1G12880)-RELATED"/>
    <property type="match status" value="1"/>
</dbReference>
<dbReference type="SUPFAM" id="SSF56112">
    <property type="entry name" value="Protein kinase-like (PK-like)"/>
    <property type="match status" value="1"/>
</dbReference>
<dbReference type="AlphaFoldDB" id="A0A3T0E8K8"/>
<dbReference type="Gene3D" id="3.90.1200.10">
    <property type="match status" value="1"/>
</dbReference>
<sequence>MSNSQSELDAQFSGTKSVADALRFDEKALENWMKTHVDGYAGPLEVSQFRGGQSNPTYKLTSPARQYVLRRKPPGVLLPSAHAVEREFTVMKALGEAGFPAPRMFGLCEDPEIIGTAFYVMEFVEGRIFWDAYLPGMDPSERRALYDASNASLAHLHSIDVEKAGLSEYGKPGNYFERQIGRWTKQYKAAETRPIPAMDRLIEWLPANAPEQERTSVVHGDYRLDNMIFHPTEPRVIAVLDWELSTLGDPLADFTYQLMQWRTPKEIRSGFLGVDLKSLGIPTEEEYVAAYCERTGRSGIPNLDFYIAYNIFRLAGIAQGVYARALQGNASNERAKELGALVEPMAEYAWTIAEKA</sequence>
<proteinExistence type="predicted"/>
<dbReference type="EMBL" id="CP018911">
    <property type="protein sequence ID" value="AZU03654.1"/>
    <property type="molecule type" value="Genomic_DNA"/>
</dbReference>
<dbReference type="Gene3D" id="3.30.200.20">
    <property type="entry name" value="Phosphorylase Kinase, domain 1"/>
    <property type="match status" value="1"/>
</dbReference>
<dbReference type="GO" id="GO:0016740">
    <property type="term" value="F:transferase activity"/>
    <property type="evidence" value="ECO:0007669"/>
    <property type="project" value="UniProtKB-KW"/>
</dbReference>
<dbReference type="InterPro" id="IPR002575">
    <property type="entry name" value="Aminoglycoside_PTrfase"/>
</dbReference>
<name>A0A3T0E8K8_9PROT</name>
<dbReference type="PANTHER" id="PTHR47829:SF3">
    <property type="entry name" value="AMINOGLYCOSIDE PHOSPHOTRANSFERASE DOMAIN-CONTAINING PROTEIN"/>
    <property type="match status" value="1"/>
</dbReference>
<dbReference type="RefSeq" id="WP_127566028.1">
    <property type="nucleotide sequence ID" value="NZ_BMFB01000005.1"/>
</dbReference>
<dbReference type="InterPro" id="IPR052898">
    <property type="entry name" value="ACAD10-like"/>
</dbReference>
<dbReference type="InterPro" id="IPR041726">
    <property type="entry name" value="ACAD10_11_N"/>
</dbReference>
<keyword evidence="2" id="KW-1185">Reference proteome</keyword>
<dbReference type="OrthoDB" id="3806873at2"/>
<dbReference type="Proteomes" id="UP000286954">
    <property type="component" value="Chromosome"/>
</dbReference>
<organism evidence="1 2">
    <name type="scientific">Glycocaulis alkaliphilus</name>
    <dbReference type="NCBI Taxonomy" id="1434191"/>
    <lineage>
        <taxon>Bacteria</taxon>
        <taxon>Pseudomonadati</taxon>
        <taxon>Pseudomonadota</taxon>
        <taxon>Alphaproteobacteria</taxon>
        <taxon>Maricaulales</taxon>
        <taxon>Maricaulaceae</taxon>
        <taxon>Glycocaulis</taxon>
    </lineage>
</organism>
<accession>A0A3T0E8K8</accession>
<dbReference type="KEGG" id="gak:X907_1116"/>
<dbReference type="InterPro" id="IPR011009">
    <property type="entry name" value="Kinase-like_dom_sf"/>
</dbReference>
<dbReference type="CDD" id="cd05154">
    <property type="entry name" value="ACAD10_11_N-like"/>
    <property type="match status" value="1"/>
</dbReference>
<evidence type="ECO:0000313" key="2">
    <source>
        <dbReference type="Proteomes" id="UP000286954"/>
    </source>
</evidence>
<reference evidence="1 2" key="1">
    <citation type="submission" date="2016-12" db="EMBL/GenBank/DDBJ databases">
        <title>The genome of dimorphic prosthecate Glycocaulis alkaliphilus 6b-8t, isolated from crude oil dictates its adaptability in petroleum environments.</title>
        <authorList>
            <person name="Wu X.-L."/>
            <person name="Geng S."/>
        </authorList>
    </citation>
    <scope>NUCLEOTIDE SEQUENCE [LARGE SCALE GENOMIC DNA]</scope>
    <source>
        <strain evidence="1 2">6B-8</strain>
    </source>
</reference>
<dbReference type="Pfam" id="PF01636">
    <property type="entry name" value="APH"/>
    <property type="match status" value="1"/>
</dbReference>
<protein>
    <submittedName>
        <fullName evidence="1">Aminoglycoside phosphotransferase</fullName>
    </submittedName>
</protein>
<evidence type="ECO:0000313" key="1">
    <source>
        <dbReference type="EMBL" id="AZU03654.1"/>
    </source>
</evidence>